<dbReference type="AlphaFoldDB" id="A0A382XBF5"/>
<evidence type="ECO:0000313" key="1">
    <source>
        <dbReference type="EMBL" id="SVD68516.1"/>
    </source>
</evidence>
<reference evidence="1" key="1">
    <citation type="submission" date="2018-05" db="EMBL/GenBank/DDBJ databases">
        <authorList>
            <person name="Lanie J.A."/>
            <person name="Ng W.-L."/>
            <person name="Kazmierczak K.M."/>
            <person name="Andrzejewski T.M."/>
            <person name="Davidsen T.M."/>
            <person name="Wayne K.J."/>
            <person name="Tettelin H."/>
            <person name="Glass J.I."/>
            <person name="Rusch D."/>
            <person name="Podicherti R."/>
            <person name="Tsui H.-C.T."/>
            <person name="Winkler M.E."/>
        </authorList>
    </citation>
    <scope>NUCLEOTIDE SEQUENCE</scope>
</reference>
<gene>
    <name evidence="1" type="ORF">METZ01_LOCUS421370</name>
</gene>
<organism evidence="1">
    <name type="scientific">marine metagenome</name>
    <dbReference type="NCBI Taxonomy" id="408172"/>
    <lineage>
        <taxon>unclassified sequences</taxon>
        <taxon>metagenomes</taxon>
        <taxon>ecological metagenomes</taxon>
    </lineage>
</organism>
<accession>A0A382XBF5</accession>
<proteinExistence type="predicted"/>
<sequence>MAWNIGNKAIGSSDRKSISVGAPVAYNAGLVGKPYTD</sequence>
<feature type="non-terminal residue" evidence="1">
    <location>
        <position position="37"/>
    </location>
</feature>
<name>A0A382XBF5_9ZZZZ</name>
<dbReference type="EMBL" id="UINC01166516">
    <property type="protein sequence ID" value="SVD68516.1"/>
    <property type="molecule type" value="Genomic_DNA"/>
</dbReference>
<protein>
    <submittedName>
        <fullName evidence="1">Uncharacterized protein</fullName>
    </submittedName>
</protein>